<evidence type="ECO:0000259" key="1">
    <source>
        <dbReference type="PROSITE" id="PS50126"/>
    </source>
</evidence>
<dbReference type="Pfam" id="PF00575">
    <property type="entry name" value="S1"/>
    <property type="match status" value="1"/>
</dbReference>
<dbReference type="EMBL" id="KU749311">
    <property type="protein sequence ID" value="AOP31723.1"/>
    <property type="molecule type" value="Genomic_DNA"/>
</dbReference>
<organism evidence="2 3">
    <name type="scientific">Volepox virus</name>
    <dbReference type="NCBI Taxonomy" id="28874"/>
    <lineage>
        <taxon>Viruses</taxon>
        <taxon>Varidnaviria</taxon>
        <taxon>Bamfordvirae</taxon>
        <taxon>Nucleocytoviricota</taxon>
        <taxon>Pokkesviricetes</taxon>
        <taxon>Chitovirales</taxon>
        <taxon>Poxviridae</taxon>
        <taxon>Chordopoxvirinae</taxon>
        <taxon>Orthopoxvirus</taxon>
        <taxon>Orthopoxvirus volepox</taxon>
    </lineage>
</organism>
<name>A0A1C9KC38_9POXV</name>
<reference evidence="2 3" key="1">
    <citation type="journal article" date="2016" name="Virus Genes">
        <title>The genomes of three North American orthopoxviruses.</title>
        <authorList>
            <person name="Smithson C."/>
            <person name="Tang N."/>
            <person name="Sammons S."/>
            <person name="Frace M."/>
            <person name="Batra D."/>
            <person name="Li Y."/>
            <person name="Emerson G.L."/>
            <person name="Carroll D.S."/>
            <person name="Upton C."/>
        </authorList>
    </citation>
    <scope>NUCLEOTIDE SEQUENCE [LARGE SCALE GENOMIC DNA]</scope>
    <source>
        <strain evidence="2 3">CA</strain>
    </source>
</reference>
<evidence type="ECO:0000313" key="2">
    <source>
        <dbReference type="EMBL" id="AOP31723.1"/>
    </source>
</evidence>
<dbReference type="GO" id="GO:0003676">
    <property type="term" value="F:nucleic acid binding"/>
    <property type="evidence" value="ECO:0007669"/>
    <property type="project" value="InterPro"/>
</dbReference>
<dbReference type="PIRSF" id="PIRSF003760">
    <property type="entry name" value="VAC_K3L_Serpin_prd"/>
    <property type="match status" value="1"/>
</dbReference>
<dbReference type="Gene3D" id="2.40.50.140">
    <property type="entry name" value="Nucleic acid-binding proteins"/>
    <property type="match status" value="1"/>
</dbReference>
<dbReference type="InterPro" id="IPR016397">
    <property type="entry name" value="K3-like_poxvir"/>
</dbReference>
<dbReference type="SUPFAM" id="SSF50249">
    <property type="entry name" value="Nucleic acid-binding proteins"/>
    <property type="match status" value="1"/>
</dbReference>
<dbReference type="Proteomes" id="UP000203649">
    <property type="component" value="Segment"/>
</dbReference>
<protein>
    <submittedName>
        <fullName evidence="2">Ifn resistance protein</fullName>
    </submittedName>
</protein>
<dbReference type="RefSeq" id="YP_009281781.1">
    <property type="nucleotide sequence ID" value="NC_031033.1"/>
</dbReference>
<feature type="domain" description="S1 motif" evidence="1">
    <location>
        <begin position="12"/>
        <end position="83"/>
    </location>
</feature>
<dbReference type="KEGG" id="vg:29063980"/>
<dbReference type="InterPro" id="IPR012340">
    <property type="entry name" value="NA-bd_OB-fold"/>
</dbReference>
<dbReference type="GO" id="GO:0030414">
    <property type="term" value="F:peptidase inhibitor activity"/>
    <property type="evidence" value="ECO:0007669"/>
    <property type="project" value="InterPro"/>
</dbReference>
<sequence length="84" mass="9784">MLTFCYSLPDEGDVVKGKIFEKHNAVALYVDLPEYHTEGLLIESIRMNLQRYNKYRDKLLGKTVNVTVVRVDYAKGFIDVRYLP</sequence>
<gene>
    <name evidence="2" type="ORF">VPXV-CA-033</name>
</gene>
<evidence type="ECO:0000313" key="3">
    <source>
        <dbReference type="Proteomes" id="UP000203649"/>
    </source>
</evidence>
<proteinExistence type="predicted"/>
<dbReference type="InterPro" id="IPR003029">
    <property type="entry name" value="S1_domain"/>
</dbReference>
<dbReference type="PROSITE" id="PS50126">
    <property type="entry name" value="S1"/>
    <property type="match status" value="1"/>
</dbReference>
<keyword evidence="3" id="KW-1185">Reference proteome</keyword>
<dbReference type="GeneID" id="29063980"/>
<accession>A0A1C9KC38</accession>